<feature type="transmembrane region" description="Helical" evidence="1">
    <location>
        <begin position="6"/>
        <end position="29"/>
    </location>
</feature>
<keyword evidence="1" id="KW-1133">Transmembrane helix</keyword>
<feature type="transmembrane region" description="Helical" evidence="1">
    <location>
        <begin position="41"/>
        <end position="63"/>
    </location>
</feature>
<dbReference type="PROSITE" id="PS51257">
    <property type="entry name" value="PROKAR_LIPOPROTEIN"/>
    <property type="match status" value="1"/>
</dbReference>
<evidence type="ECO:0008006" key="4">
    <source>
        <dbReference type="Google" id="ProtNLM"/>
    </source>
</evidence>
<proteinExistence type="predicted"/>
<name>A0ABY8B003_9BACL</name>
<evidence type="ECO:0000256" key="1">
    <source>
        <dbReference type="SAM" id="Phobius"/>
    </source>
</evidence>
<dbReference type="Proteomes" id="UP001219957">
    <property type="component" value="Chromosome"/>
</dbReference>
<organism evidence="2 3">
    <name type="scientific">Exiguobacterium profundum</name>
    <dbReference type="NCBI Taxonomy" id="307643"/>
    <lineage>
        <taxon>Bacteria</taxon>
        <taxon>Bacillati</taxon>
        <taxon>Bacillota</taxon>
        <taxon>Bacilli</taxon>
        <taxon>Bacillales</taxon>
        <taxon>Bacillales Family XII. Incertae Sedis</taxon>
        <taxon>Exiguobacterium</taxon>
    </lineage>
</organism>
<protein>
    <recommendedName>
        <fullName evidence="4">Tripartite tricarboxylate transporter TctB family protein</fullName>
    </recommendedName>
</protein>
<accession>A0ABY8B003</accession>
<sequence>MWNRKIVTASIASPVYAILLACGVTMMGLRENGGMSGVLNGFLLMTVAYVAVSFPIMLTYGVVTSWCSDWLANRLSSKRFRWFTSFVLHILFGLVLSWLSLLAATLFYLVDRLLQHRGDITKLQTVKSLLIPIGYLLIVTGSVYIIDVIQDLFVRFNFF</sequence>
<dbReference type="EMBL" id="CP109617">
    <property type="protein sequence ID" value="WED55464.1"/>
    <property type="molecule type" value="Genomic_DNA"/>
</dbReference>
<gene>
    <name evidence="2" type="ORF">OE059_01060</name>
</gene>
<keyword evidence="1" id="KW-0812">Transmembrane</keyword>
<keyword evidence="3" id="KW-1185">Reference proteome</keyword>
<reference evidence="2 3" key="1">
    <citation type="submission" date="2022-10" db="EMBL/GenBank/DDBJ databases">
        <title>Complete genome sequence of Exiguobacterium profundum TSS-3 isolated from an extremely saline-alkaline spring located in Ixtapa, Chiapas-Mexico.</title>
        <authorList>
            <person name="Rincon-Rosales R."/>
            <person name="Rogel M.A."/>
            <person name="Rincon-Molina C.I."/>
            <person name="Guerrero G."/>
            <person name="Manzano-Gomez L.A."/>
            <person name="Lopez-Lopez A."/>
            <person name="Rincon Molina F.A."/>
            <person name="Martinez-Romero E."/>
        </authorList>
    </citation>
    <scope>NUCLEOTIDE SEQUENCE [LARGE SCALE GENOMIC DNA]</scope>
    <source>
        <strain evidence="2 3">TSS-3</strain>
    </source>
</reference>
<keyword evidence="1" id="KW-0472">Membrane</keyword>
<evidence type="ECO:0000313" key="2">
    <source>
        <dbReference type="EMBL" id="WED55464.1"/>
    </source>
</evidence>
<evidence type="ECO:0000313" key="3">
    <source>
        <dbReference type="Proteomes" id="UP001219957"/>
    </source>
</evidence>
<feature type="transmembrane region" description="Helical" evidence="1">
    <location>
        <begin position="129"/>
        <end position="149"/>
    </location>
</feature>
<feature type="transmembrane region" description="Helical" evidence="1">
    <location>
        <begin position="83"/>
        <end position="109"/>
    </location>
</feature>
<dbReference type="RefSeq" id="WP_074035407.1">
    <property type="nucleotide sequence ID" value="NZ_CP109617.1"/>
</dbReference>